<organism evidence="2 3">
    <name type="scientific">Formimonas warabiya</name>
    <dbReference type="NCBI Taxonomy" id="1761012"/>
    <lineage>
        <taxon>Bacteria</taxon>
        <taxon>Bacillati</taxon>
        <taxon>Bacillota</taxon>
        <taxon>Clostridia</taxon>
        <taxon>Eubacteriales</taxon>
        <taxon>Peptococcaceae</taxon>
        <taxon>Candidatus Formimonas</taxon>
    </lineage>
</organism>
<dbReference type="OrthoDB" id="11970at2"/>
<sequence>MDSPPIGSNAQELIYIQTSTFDLTMKGKPCHPKAEMLGRPGQSCFSVWSNEPFAFYSWASQETIDNPLSPGRHDIPIVPLFFEHQDIEMILEKKKEIELTFYHESPLFQNKITPVGRSGKILSGVINFGCEVGFSNLIFKVDGLEVLSITLEVFPSKIDYRNDYLAILRDVNDEIHNLAYDFLKRTYLWSGLRDEYGNSQTEFYSIFKTIFQRFLQSTDVVLRAPYHVLQQNMEIVPPHRAKQITNATLRYMEKHQQSSHFQNGHFIPQKVLSVRKQMRFDTFENRMVKHMLLSVIRRLEQLRVQSRDRGETLLNQLSGMITQLRRRVDHSFLREVGNLHTSNALSLVFHAAPGYRELYKYYLMLFKGIALTGDLFRISMKDLAVLYEYWCFIKLGSLLREKHELIQQDLLRVDHNGLFVTIKKGRRAQIRFRNKKNGEIYTLAYNPRYAAIPLQRPDNVLCLEKRQSDVQYQYIFDAKYRINPALEGTGYYSQYGHPGPEEDDINAMHRYRDAIVAEQDAQMWRNLFGAYVLFPYNNEELYRNHRMYKSIEKANIGGLPFLPGTTGMVREMIDGLITISPKSVLDTAILPGGIEECWQEIDFNIKDVLVGALRGPEQLDVCLRYGFYHIPYKRLNKERIGVRFIALYQSKELFRDSAGISYFGEIIKWEVIPRNQITELPSVSDELYIKYTVREWVKRDKPIQPKEYGVRSHLYTNYKIFERAEQIPELCIRSATEYRLYLELKRITNQVSMKVNRDQVQNFAIEDGRIWLEEGNLIIAKSGHIKMISVQDFKKRPGAAVRSICETG</sequence>
<keyword evidence="3" id="KW-1185">Reference proteome</keyword>
<dbReference type="Pfam" id="PF04411">
    <property type="entry name" value="PDDEXK_7"/>
    <property type="match status" value="1"/>
</dbReference>
<dbReference type="KEGG" id="fwa:DCMF_19880"/>
<dbReference type="InterPro" id="IPR007505">
    <property type="entry name" value="PDDEXK_7"/>
</dbReference>
<dbReference type="EMBL" id="CP017634">
    <property type="protein sequence ID" value="ATW26718.1"/>
    <property type="molecule type" value="Genomic_DNA"/>
</dbReference>
<dbReference type="RefSeq" id="WP_148136038.1">
    <property type="nucleotide sequence ID" value="NZ_CP017634.1"/>
</dbReference>
<dbReference type="InterPro" id="IPR018633">
    <property type="entry name" value="DUF2357"/>
</dbReference>
<evidence type="ECO:0000313" key="3">
    <source>
        <dbReference type="Proteomes" id="UP000323521"/>
    </source>
</evidence>
<name>A0A3G1KW53_FORW1</name>
<evidence type="ECO:0000313" key="2">
    <source>
        <dbReference type="EMBL" id="ATW26718.1"/>
    </source>
</evidence>
<gene>
    <name evidence="2" type="ORF">DCMF_19880</name>
</gene>
<dbReference type="Proteomes" id="UP000323521">
    <property type="component" value="Chromosome"/>
</dbReference>
<dbReference type="AlphaFoldDB" id="A0A3G1KW53"/>
<evidence type="ECO:0000259" key="1">
    <source>
        <dbReference type="Pfam" id="PF09823"/>
    </source>
</evidence>
<feature type="domain" description="DUF2357" evidence="1">
    <location>
        <begin position="124"/>
        <end position="362"/>
    </location>
</feature>
<accession>A0A3G1KW53</accession>
<dbReference type="Pfam" id="PF09823">
    <property type="entry name" value="DUF2357"/>
    <property type="match status" value="1"/>
</dbReference>
<protein>
    <recommendedName>
        <fullName evidence="1">DUF2357 domain-containing protein</fullName>
    </recommendedName>
</protein>
<proteinExistence type="predicted"/>
<reference evidence="2 3" key="1">
    <citation type="submission" date="2016-10" db="EMBL/GenBank/DDBJ databases">
        <title>Complete Genome Sequence of Peptococcaceae strain DCMF.</title>
        <authorList>
            <person name="Edwards R.J."/>
            <person name="Holland S.I."/>
            <person name="Deshpande N.P."/>
            <person name="Wong Y.K."/>
            <person name="Ertan H."/>
            <person name="Manefield M."/>
            <person name="Russell T.L."/>
            <person name="Lee M.J."/>
        </authorList>
    </citation>
    <scope>NUCLEOTIDE SEQUENCE [LARGE SCALE GENOMIC DNA]</scope>
    <source>
        <strain evidence="2 3">DCMF</strain>
    </source>
</reference>